<dbReference type="InterPro" id="IPR025302">
    <property type="entry name" value="DrrA1/2-like_C"/>
</dbReference>
<keyword evidence="12" id="KW-1185">Reference proteome</keyword>
<evidence type="ECO:0000313" key="11">
    <source>
        <dbReference type="EMBL" id="UYM07722.1"/>
    </source>
</evidence>
<dbReference type="PANTHER" id="PTHR42711:SF19">
    <property type="entry name" value="DOXORUBICIN RESISTANCE ATP-BINDING PROTEIN DRRA"/>
    <property type="match status" value="1"/>
</dbReference>
<protein>
    <submittedName>
        <fullName evidence="11">ATP-binding cassette domain-containing protein</fullName>
    </submittedName>
</protein>
<dbReference type="Gene3D" id="3.40.50.300">
    <property type="entry name" value="P-loop containing nucleotide triphosphate hydrolases"/>
    <property type="match status" value="1"/>
</dbReference>
<evidence type="ECO:0000256" key="9">
    <source>
        <dbReference type="ARBA" id="ARBA00049985"/>
    </source>
</evidence>
<evidence type="ECO:0000313" key="12">
    <source>
        <dbReference type="Proteomes" id="UP001164390"/>
    </source>
</evidence>
<evidence type="ECO:0000256" key="2">
    <source>
        <dbReference type="ARBA" id="ARBA00022448"/>
    </source>
</evidence>
<dbReference type="GO" id="GO:0005524">
    <property type="term" value="F:ATP binding"/>
    <property type="evidence" value="ECO:0007669"/>
    <property type="project" value="UniProtKB-KW"/>
</dbReference>
<keyword evidence="7" id="KW-0472">Membrane</keyword>
<comment type="subcellular location">
    <subcellularLocation>
        <location evidence="1">Cell membrane</location>
        <topology evidence="1">Peripheral membrane protein</topology>
        <orientation evidence="1">Cytoplasmic side</orientation>
    </subcellularLocation>
</comment>
<dbReference type="GO" id="GO:0046677">
    <property type="term" value="P:response to antibiotic"/>
    <property type="evidence" value="ECO:0007669"/>
    <property type="project" value="UniProtKB-KW"/>
</dbReference>
<dbReference type="GO" id="GO:1900753">
    <property type="term" value="P:doxorubicin transport"/>
    <property type="evidence" value="ECO:0007669"/>
    <property type="project" value="InterPro"/>
</dbReference>
<dbReference type="RefSeq" id="WP_271636696.1">
    <property type="nucleotide sequence ID" value="NZ_CP094970.1"/>
</dbReference>
<accession>A0AA46YMG1</accession>
<proteinExistence type="inferred from homology"/>
<dbReference type="AlphaFoldDB" id="A0AA46YMG1"/>
<keyword evidence="5 11" id="KW-0067">ATP-binding</keyword>
<sequence>MTYTVSVSGLRKAYGEQVVLDGVDLSVERGTVFALLGPNGAGKTTAVNILATLVRPDAGSATIDGHDLLTDPDGVRRSISLTGQFAAVDDVLTAEENLVMMARLLRLSPKAARVRTRELLAEFDLEGVRDRRVKALSGGMRRRVDIAASVIVRPRLLFLDEPTTGLDPRSREQTWATVRRLTTEGVTILLTTQYLEEADQLADRIAMLNGGRIVAEGTADELKSSLEGEVVRLEFAEADGFERAARTVPVADADSARRTLDVATDGSADQVRDLLTRLDTAGIPVQRVSLFRPSLDDVFLSLTTEKPKEVAL</sequence>
<dbReference type="InterPro" id="IPR003439">
    <property type="entry name" value="ABC_transporter-like_ATP-bd"/>
</dbReference>
<dbReference type="GO" id="GO:0043215">
    <property type="term" value="P:daunorubicin transport"/>
    <property type="evidence" value="ECO:0007669"/>
    <property type="project" value="InterPro"/>
</dbReference>
<organism evidence="11 12">
    <name type="scientific">Solicola gregarius</name>
    <dbReference type="NCBI Taxonomy" id="2908642"/>
    <lineage>
        <taxon>Bacteria</taxon>
        <taxon>Bacillati</taxon>
        <taxon>Actinomycetota</taxon>
        <taxon>Actinomycetes</taxon>
        <taxon>Propionibacteriales</taxon>
        <taxon>Nocardioidaceae</taxon>
        <taxon>Solicola</taxon>
    </lineage>
</organism>
<dbReference type="Pfam" id="PF00005">
    <property type="entry name" value="ABC_tran"/>
    <property type="match status" value="1"/>
</dbReference>
<evidence type="ECO:0000256" key="3">
    <source>
        <dbReference type="ARBA" id="ARBA00022475"/>
    </source>
</evidence>
<keyword evidence="4" id="KW-0547">Nucleotide-binding</keyword>
<dbReference type="PROSITE" id="PS00211">
    <property type="entry name" value="ABC_TRANSPORTER_1"/>
    <property type="match status" value="1"/>
</dbReference>
<dbReference type="GO" id="GO:0016887">
    <property type="term" value="F:ATP hydrolysis activity"/>
    <property type="evidence" value="ECO:0007669"/>
    <property type="project" value="InterPro"/>
</dbReference>
<dbReference type="FunFam" id="3.40.50.300:FF:000589">
    <property type="entry name" value="ABC transporter, ATP-binding subunit"/>
    <property type="match status" value="1"/>
</dbReference>
<evidence type="ECO:0000256" key="6">
    <source>
        <dbReference type="ARBA" id="ARBA00022967"/>
    </source>
</evidence>
<dbReference type="KEGG" id="sgrg:L0C25_11830"/>
<evidence type="ECO:0000256" key="7">
    <source>
        <dbReference type="ARBA" id="ARBA00023136"/>
    </source>
</evidence>
<dbReference type="InterPro" id="IPR005894">
    <property type="entry name" value="DrrA"/>
</dbReference>
<evidence type="ECO:0000256" key="8">
    <source>
        <dbReference type="ARBA" id="ARBA00023251"/>
    </source>
</evidence>
<dbReference type="PROSITE" id="PS50893">
    <property type="entry name" value="ABC_TRANSPORTER_2"/>
    <property type="match status" value="1"/>
</dbReference>
<dbReference type="SMART" id="SM00382">
    <property type="entry name" value="AAA"/>
    <property type="match status" value="1"/>
</dbReference>
<dbReference type="SUPFAM" id="SSF52540">
    <property type="entry name" value="P-loop containing nucleoside triphosphate hydrolases"/>
    <property type="match status" value="1"/>
</dbReference>
<feature type="domain" description="ABC transporter" evidence="10">
    <location>
        <begin position="5"/>
        <end position="235"/>
    </location>
</feature>
<dbReference type="InterPro" id="IPR050763">
    <property type="entry name" value="ABC_transporter_ATP-binding"/>
</dbReference>
<keyword evidence="8" id="KW-0046">Antibiotic resistance</keyword>
<dbReference type="InterPro" id="IPR003593">
    <property type="entry name" value="AAA+_ATPase"/>
</dbReference>
<evidence type="ECO:0000256" key="1">
    <source>
        <dbReference type="ARBA" id="ARBA00004413"/>
    </source>
</evidence>
<keyword evidence="6" id="KW-1278">Translocase</keyword>
<dbReference type="NCBIfam" id="TIGR01188">
    <property type="entry name" value="drrA"/>
    <property type="match status" value="1"/>
</dbReference>
<dbReference type="InterPro" id="IPR027417">
    <property type="entry name" value="P-loop_NTPase"/>
</dbReference>
<dbReference type="Pfam" id="PF13732">
    <property type="entry name" value="DrrA1-3_C"/>
    <property type="match status" value="1"/>
</dbReference>
<keyword evidence="2" id="KW-0813">Transport</keyword>
<dbReference type="GO" id="GO:0005886">
    <property type="term" value="C:plasma membrane"/>
    <property type="evidence" value="ECO:0007669"/>
    <property type="project" value="UniProtKB-SubCell"/>
</dbReference>
<reference evidence="11" key="1">
    <citation type="submission" date="2022-01" db="EMBL/GenBank/DDBJ databases">
        <title>Nocardioidaceae gen. sp. A5X3R13.</title>
        <authorList>
            <person name="Lopez Marin M.A."/>
            <person name="Uhlik O."/>
        </authorList>
    </citation>
    <scope>NUCLEOTIDE SEQUENCE</scope>
    <source>
        <strain evidence="11">A5X3R13</strain>
    </source>
</reference>
<dbReference type="PANTHER" id="PTHR42711">
    <property type="entry name" value="ABC TRANSPORTER ATP-BINDING PROTEIN"/>
    <property type="match status" value="1"/>
</dbReference>
<comment type="similarity">
    <text evidence="9">Belongs to the ABC transporter superfamily. Drug exporter-1 (DrugE1) (TC 3.A.1.105) family.</text>
</comment>
<name>A0AA46YMG1_9ACTN</name>
<evidence type="ECO:0000256" key="5">
    <source>
        <dbReference type="ARBA" id="ARBA00022840"/>
    </source>
</evidence>
<dbReference type="EMBL" id="CP094970">
    <property type="protein sequence ID" value="UYM07722.1"/>
    <property type="molecule type" value="Genomic_DNA"/>
</dbReference>
<dbReference type="InterPro" id="IPR017871">
    <property type="entry name" value="ABC_transporter-like_CS"/>
</dbReference>
<keyword evidence="3" id="KW-1003">Cell membrane</keyword>
<gene>
    <name evidence="11" type="ORF">L0C25_11830</name>
</gene>
<evidence type="ECO:0000259" key="10">
    <source>
        <dbReference type="PROSITE" id="PS50893"/>
    </source>
</evidence>
<dbReference type="Proteomes" id="UP001164390">
    <property type="component" value="Chromosome"/>
</dbReference>
<evidence type="ECO:0000256" key="4">
    <source>
        <dbReference type="ARBA" id="ARBA00022741"/>
    </source>
</evidence>